<evidence type="ECO:0000313" key="1">
    <source>
        <dbReference type="EMBL" id="MCI66231.1"/>
    </source>
</evidence>
<protein>
    <submittedName>
        <fullName evidence="1">Uncharacterized protein</fullName>
    </submittedName>
</protein>
<sequence>KLGGMGEIGWMCSHDVGERRDGTIEDRTNSARLKSIASFGGKSGHAGTPGTASGFANRVLTVT</sequence>
<proteinExistence type="predicted"/>
<name>A0A392TYI2_9FABA</name>
<dbReference type="Proteomes" id="UP000265520">
    <property type="component" value="Unassembled WGS sequence"/>
</dbReference>
<dbReference type="EMBL" id="LXQA010691378">
    <property type="protein sequence ID" value="MCI66231.1"/>
    <property type="molecule type" value="Genomic_DNA"/>
</dbReference>
<keyword evidence="2" id="KW-1185">Reference proteome</keyword>
<reference evidence="1 2" key="1">
    <citation type="journal article" date="2018" name="Front. Plant Sci.">
        <title>Red Clover (Trifolium pratense) and Zigzag Clover (T. medium) - A Picture of Genomic Similarities and Differences.</title>
        <authorList>
            <person name="Dluhosova J."/>
            <person name="Istvanek J."/>
            <person name="Nedelnik J."/>
            <person name="Repkova J."/>
        </authorList>
    </citation>
    <scope>NUCLEOTIDE SEQUENCE [LARGE SCALE GENOMIC DNA]</scope>
    <source>
        <strain evidence="2">cv. 10/8</strain>
        <tissue evidence="1">Leaf</tissue>
    </source>
</reference>
<comment type="caution">
    <text evidence="1">The sequence shown here is derived from an EMBL/GenBank/DDBJ whole genome shotgun (WGS) entry which is preliminary data.</text>
</comment>
<organism evidence="1 2">
    <name type="scientific">Trifolium medium</name>
    <dbReference type="NCBI Taxonomy" id="97028"/>
    <lineage>
        <taxon>Eukaryota</taxon>
        <taxon>Viridiplantae</taxon>
        <taxon>Streptophyta</taxon>
        <taxon>Embryophyta</taxon>
        <taxon>Tracheophyta</taxon>
        <taxon>Spermatophyta</taxon>
        <taxon>Magnoliopsida</taxon>
        <taxon>eudicotyledons</taxon>
        <taxon>Gunneridae</taxon>
        <taxon>Pentapetalae</taxon>
        <taxon>rosids</taxon>
        <taxon>fabids</taxon>
        <taxon>Fabales</taxon>
        <taxon>Fabaceae</taxon>
        <taxon>Papilionoideae</taxon>
        <taxon>50 kb inversion clade</taxon>
        <taxon>NPAAA clade</taxon>
        <taxon>Hologalegina</taxon>
        <taxon>IRL clade</taxon>
        <taxon>Trifolieae</taxon>
        <taxon>Trifolium</taxon>
    </lineage>
</organism>
<evidence type="ECO:0000313" key="2">
    <source>
        <dbReference type="Proteomes" id="UP000265520"/>
    </source>
</evidence>
<dbReference type="AlphaFoldDB" id="A0A392TYI2"/>
<feature type="non-terminal residue" evidence="1">
    <location>
        <position position="1"/>
    </location>
</feature>
<accession>A0A392TYI2</accession>